<gene>
    <name evidence="1" type="ORF">RDWZM_008473</name>
</gene>
<comment type="caution">
    <text evidence="1">The sequence shown here is derived from an EMBL/GenBank/DDBJ whole genome shotgun (WGS) entry which is preliminary data.</text>
</comment>
<dbReference type="AlphaFoldDB" id="A0A9Q0RLG2"/>
<dbReference type="PRINTS" id="PR00178">
    <property type="entry name" value="FATTYACIDBP"/>
</dbReference>
<name>A0A9Q0RLG2_BLOTA</name>
<organism evidence="1 2">
    <name type="scientific">Blomia tropicalis</name>
    <name type="common">Mite</name>
    <dbReference type="NCBI Taxonomy" id="40697"/>
    <lineage>
        <taxon>Eukaryota</taxon>
        <taxon>Metazoa</taxon>
        <taxon>Ecdysozoa</taxon>
        <taxon>Arthropoda</taxon>
        <taxon>Chelicerata</taxon>
        <taxon>Arachnida</taxon>
        <taxon>Acari</taxon>
        <taxon>Acariformes</taxon>
        <taxon>Sarcoptiformes</taxon>
        <taxon>Astigmata</taxon>
        <taxon>Glycyphagoidea</taxon>
        <taxon>Echimyopodidae</taxon>
        <taxon>Blomia</taxon>
    </lineage>
</organism>
<evidence type="ECO:0000313" key="2">
    <source>
        <dbReference type="Proteomes" id="UP001142055"/>
    </source>
</evidence>
<dbReference type="InterPro" id="IPR000463">
    <property type="entry name" value="Fatty_acid-bd"/>
</dbReference>
<sequence>MSSQTEIPDSFIGKYEMVGSECLMEFLMQVGLGMIERMDMAGSSLTFEIIKEENNYYKFKWKNDHSSWESRFRVNHEFNERHFDVRPVKSWIFVGGNTLFYVQQDETYVVKNVMEIINDEIYLRSYIDQVRALQIFKRVKY</sequence>
<dbReference type="SUPFAM" id="SSF50814">
    <property type="entry name" value="Lipocalins"/>
    <property type="match status" value="1"/>
</dbReference>
<dbReference type="GO" id="GO:0008289">
    <property type="term" value="F:lipid binding"/>
    <property type="evidence" value="ECO:0007669"/>
    <property type="project" value="InterPro"/>
</dbReference>
<reference evidence="1" key="1">
    <citation type="submission" date="2022-12" db="EMBL/GenBank/DDBJ databases">
        <title>Genome assemblies of Blomia tropicalis.</title>
        <authorList>
            <person name="Cui Y."/>
        </authorList>
    </citation>
    <scope>NUCLEOTIDE SEQUENCE</scope>
    <source>
        <tissue evidence="1">Adult mites</tissue>
    </source>
</reference>
<dbReference type="Gene3D" id="2.40.128.20">
    <property type="match status" value="1"/>
</dbReference>
<accession>A0A9Q0RLG2</accession>
<keyword evidence="2" id="KW-1185">Reference proteome</keyword>
<dbReference type="InterPro" id="IPR012674">
    <property type="entry name" value="Calycin"/>
</dbReference>
<dbReference type="Proteomes" id="UP001142055">
    <property type="component" value="Chromosome 3"/>
</dbReference>
<proteinExistence type="predicted"/>
<evidence type="ECO:0000313" key="1">
    <source>
        <dbReference type="EMBL" id="KAJ6217316.1"/>
    </source>
</evidence>
<protein>
    <submittedName>
        <fullName evidence="1">Uncharacterized protein</fullName>
    </submittedName>
</protein>
<dbReference type="EMBL" id="JAPWDV010000003">
    <property type="protein sequence ID" value="KAJ6217316.1"/>
    <property type="molecule type" value="Genomic_DNA"/>
</dbReference>